<feature type="transmembrane region" description="Helical" evidence="7">
    <location>
        <begin position="566"/>
        <end position="587"/>
    </location>
</feature>
<feature type="transmembrane region" description="Helical" evidence="7">
    <location>
        <begin position="432"/>
        <end position="451"/>
    </location>
</feature>
<dbReference type="InParanoid" id="A0A1Y1NJI0"/>
<comment type="subcellular location">
    <subcellularLocation>
        <location evidence="1">Membrane</location>
        <topology evidence="1">Multi-pass membrane protein</topology>
    </subcellularLocation>
</comment>
<dbReference type="AlphaFoldDB" id="A0A1Y1NJI0"/>
<evidence type="ECO:0000313" key="11">
    <source>
        <dbReference type="Proteomes" id="UP000327044"/>
    </source>
</evidence>
<feature type="region of interest" description="Disordered" evidence="6">
    <location>
        <begin position="626"/>
        <end position="647"/>
    </location>
</feature>
<reference evidence="10" key="3">
    <citation type="submission" date="2019-08" db="EMBL/GenBank/DDBJ databases">
        <authorList>
            <consortium name="Photinus pyralis genome working group"/>
            <person name="Fallon T.R."/>
            <person name="Sander Lower S.E."/>
            <person name="Weng J.-K."/>
        </authorList>
    </citation>
    <scope>NUCLEOTIDE SEQUENCE</scope>
    <source>
        <strain evidence="10">1611_PpyrPB1</strain>
        <tissue evidence="10">Whole body</tissue>
    </source>
</reference>
<evidence type="ECO:0000256" key="6">
    <source>
        <dbReference type="SAM" id="MobiDB-lite"/>
    </source>
</evidence>
<evidence type="ECO:0000259" key="8">
    <source>
        <dbReference type="Pfam" id="PF00999"/>
    </source>
</evidence>
<organism evidence="9">
    <name type="scientific">Photinus pyralis</name>
    <name type="common">Common eastern firefly</name>
    <name type="synonym">Lampyris pyralis</name>
    <dbReference type="NCBI Taxonomy" id="7054"/>
    <lineage>
        <taxon>Eukaryota</taxon>
        <taxon>Metazoa</taxon>
        <taxon>Ecdysozoa</taxon>
        <taxon>Arthropoda</taxon>
        <taxon>Hexapoda</taxon>
        <taxon>Insecta</taxon>
        <taxon>Pterygota</taxon>
        <taxon>Neoptera</taxon>
        <taxon>Endopterygota</taxon>
        <taxon>Coleoptera</taxon>
        <taxon>Polyphaga</taxon>
        <taxon>Elateriformia</taxon>
        <taxon>Elateroidea</taxon>
        <taxon>Lampyridae</taxon>
        <taxon>Lampyrinae</taxon>
        <taxon>Photinus</taxon>
    </lineage>
</organism>
<dbReference type="EMBL" id="VVIM01000006">
    <property type="protein sequence ID" value="KAB0797236.1"/>
    <property type="molecule type" value="Genomic_DNA"/>
</dbReference>
<dbReference type="Gene3D" id="1.20.1530.20">
    <property type="match status" value="1"/>
</dbReference>
<keyword evidence="11" id="KW-1185">Reference proteome</keyword>
<feature type="transmembrane region" description="Helical" evidence="7">
    <location>
        <begin position="339"/>
        <end position="362"/>
    </location>
</feature>
<keyword evidence="4 7" id="KW-1133">Transmembrane helix</keyword>
<dbReference type="InterPro" id="IPR006153">
    <property type="entry name" value="Cation/H_exchanger_TM"/>
</dbReference>
<gene>
    <name evidence="10" type="ORF">PPYR_08230</name>
</gene>
<feature type="compositionally biased region" description="Polar residues" evidence="6">
    <location>
        <begin position="92"/>
        <end position="117"/>
    </location>
</feature>
<dbReference type="PANTHER" id="PTHR31102">
    <property type="match status" value="1"/>
</dbReference>
<protein>
    <recommendedName>
        <fullName evidence="8">Cation/H+ exchanger transmembrane domain-containing protein</fullName>
    </recommendedName>
</protein>
<feature type="domain" description="Cation/H+ exchanger transmembrane" evidence="8">
    <location>
        <begin position="205"/>
        <end position="577"/>
    </location>
</feature>
<name>A0A1Y1NJI0_PHOPY</name>
<evidence type="ECO:0000313" key="10">
    <source>
        <dbReference type="EMBL" id="KAB0797236.1"/>
    </source>
</evidence>
<feature type="region of interest" description="Disordered" evidence="6">
    <location>
        <begin position="91"/>
        <end position="117"/>
    </location>
</feature>
<dbReference type="InterPro" id="IPR038770">
    <property type="entry name" value="Na+/solute_symporter_sf"/>
</dbReference>
<feature type="region of interest" description="Disordered" evidence="6">
    <location>
        <begin position="33"/>
        <end position="60"/>
    </location>
</feature>
<feature type="transmembrane region" description="Helical" evidence="7">
    <location>
        <begin position="280"/>
        <end position="300"/>
    </location>
</feature>
<feature type="transmembrane region" description="Helical" evidence="7">
    <location>
        <begin position="407"/>
        <end position="426"/>
    </location>
</feature>
<keyword evidence="5 7" id="KW-0472">Membrane</keyword>
<comment type="similarity">
    <text evidence="2">Belongs to the monovalent cation:proton antiporter 1 (CPA1) transporter (TC 2.A.36) family.</text>
</comment>
<keyword evidence="3 7" id="KW-0812">Transmembrane</keyword>
<dbReference type="GO" id="GO:1902600">
    <property type="term" value="P:proton transmembrane transport"/>
    <property type="evidence" value="ECO:0007669"/>
    <property type="project" value="InterPro"/>
</dbReference>
<dbReference type="InterPro" id="IPR051843">
    <property type="entry name" value="CPA1_transporter"/>
</dbReference>
<evidence type="ECO:0000256" key="5">
    <source>
        <dbReference type="ARBA" id="ARBA00023136"/>
    </source>
</evidence>
<evidence type="ECO:0000256" key="2">
    <source>
        <dbReference type="ARBA" id="ARBA00007367"/>
    </source>
</evidence>
<accession>A0A1Y1NJI0</accession>
<evidence type="ECO:0000256" key="7">
    <source>
        <dbReference type="SAM" id="Phobius"/>
    </source>
</evidence>
<dbReference type="GO" id="GO:0015297">
    <property type="term" value="F:antiporter activity"/>
    <property type="evidence" value="ECO:0007669"/>
    <property type="project" value="InterPro"/>
</dbReference>
<dbReference type="EMBL" id="GEZM01001565">
    <property type="protein sequence ID" value="JAV97668.1"/>
    <property type="molecule type" value="Transcribed_RNA"/>
</dbReference>
<evidence type="ECO:0000256" key="4">
    <source>
        <dbReference type="ARBA" id="ARBA00022989"/>
    </source>
</evidence>
<dbReference type="Proteomes" id="UP000327044">
    <property type="component" value="Unassembled WGS sequence"/>
</dbReference>
<dbReference type="Pfam" id="PF00999">
    <property type="entry name" value="Na_H_Exchanger"/>
    <property type="match status" value="1"/>
</dbReference>
<feature type="transmembrane region" description="Helical" evidence="7">
    <location>
        <begin position="164"/>
        <end position="183"/>
    </location>
</feature>
<feature type="transmembrane region" description="Helical" evidence="7">
    <location>
        <begin position="463"/>
        <end position="481"/>
    </location>
</feature>
<reference evidence="9" key="1">
    <citation type="journal article" date="2016" name="Sci. Rep.">
        <title>Molecular characterization of firefly nuptial gifts: a multi-omics approach sheds light on postcopulatory sexual selection.</title>
        <authorList>
            <person name="Al-Wathiqui N."/>
            <person name="Fallon T.R."/>
            <person name="South A."/>
            <person name="Weng J.K."/>
            <person name="Lewis S.M."/>
        </authorList>
    </citation>
    <scope>NUCLEOTIDE SEQUENCE</scope>
</reference>
<evidence type="ECO:0000256" key="1">
    <source>
        <dbReference type="ARBA" id="ARBA00004141"/>
    </source>
</evidence>
<feature type="transmembrane region" description="Helical" evidence="7">
    <location>
        <begin position="374"/>
        <end position="395"/>
    </location>
</feature>
<dbReference type="GO" id="GO:0016020">
    <property type="term" value="C:membrane"/>
    <property type="evidence" value="ECO:0007669"/>
    <property type="project" value="UniProtKB-SubCell"/>
</dbReference>
<sequence>MAQLRVNFQLGPMSVDGSRPTTPPQFDVTRKASNFSDYGHDNPTFESPARSRKVSTNSEHAEIGPVRKKSILHLAQNSTVENVNQVAPEVSRQANGDTRCQKQSISESTSARQRCTSDTNEQDHSSWWYTFCFKCRKKEAHPSWEPPMWPRICPYPFCPTYRQFSRIIGIAFIGVFLWGVTYAMLGETAAPGGQLFQLILLTLCAHFGGWLISLTTLPALIGMLFTGLLLQNVGLINFDESFKEVTRDLRKIALVIILTRAGLDMDPHALKKLKITVPKLGLVPWTVEAAVVTIMSHYLLNLPWDWCLLLGTIIAAVSPAVVVPCLFRLRTKGYGVAKGIPTLIIAVAGIDDAASVAGYGIIQSIMFSHDSLTSQILQGPLCLLGGIGFGILWGTISNFVPERHDPFVVPLRIVMLLSGGLVAVFGSELIGYEGAGPLAVVASAFVCLCFWTKHGWEVEDNPASTAFEIFWMIFEPILFGITGAQIKFAELDVGVVTIGIGILIAGVLIRICATVIVGIGSKLNLKEKIFVALSWMSKATVQAALGPIALSIVGDKQPEKDYAEKVLMICVLSIILTAPTGAILITLSGSRLLTKLKVHPHIPEGWKRSHRPSIYDISIIDEEDEYKRDGETVENGGGDKTNIRREP</sequence>
<evidence type="ECO:0000313" key="9">
    <source>
        <dbReference type="EMBL" id="JAV97668.1"/>
    </source>
</evidence>
<feature type="transmembrane region" description="Helical" evidence="7">
    <location>
        <begin position="493"/>
        <end position="517"/>
    </location>
</feature>
<dbReference type="PANTHER" id="PTHR31102:SF1">
    <property type="entry name" value="CATION_H+ EXCHANGER DOMAIN-CONTAINING PROTEIN"/>
    <property type="match status" value="1"/>
</dbReference>
<reference evidence="10 11" key="2">
    <citation type="journal article" date="2018" name="Elife">
        <title>Firefly genomes illuminate parallel origins of bioluminescence in beetles.</title>
        <authorList>
            <person name="Fallon T.R."/>
            <person name="Lower S.E."/>
            <person name="Chang C.H."/>
            <person name="Bessho-Uehara M."/>
            <person name="Martin G.J."/>
            <person name="Bewick A.J."/>
            <person name="Behringer M."/>
            <person name="Debat H.J."/>
            <person name="Wong I."/>
            <person name="Day J.C."/>
            <person name="Suvorov A."/>
            <person name="Silva C.J."/>
            <person name="Stanger-Hall K.F."/>
            <person name="Hall D.W."/>
            <person name="Schmitz R.J."/>
            <person name="Nelson D.R."/>
            <person name="Lewis S.M."/>
            <person name="Shigenobu S."/>
            <person name="Bybee S.M."/>
            <person name="Larracuente A.M."/>
            <person name="Oba Y."/>
            <person name="Weng J.K."/>
        </authorList>
    </citation>
    <scope>NUCLEOTIDE SEQUENCE [LARGE SCALE GENOMIC DNA]</scope>
    <source>
        <strain evidence="10">1611_PpyrPB1</strain>
        <tissue evidence="10">Whole body</tissue>
    </source>
</reference>
<evidence type="ECO:0000256" key="3">
    <source>
        <dbReference type="ARBA" id="ARBA00022692"/>
    </source>
</evidence>
<feature type="transmembrane region" description="Helical" evidence="7">
    <location>
        <begin position="306"/>
        <end position="327"/>
    </location>
</feature>
<proteinExistence type="inferred from homology"/>
<feature type="transmembrane region" description="Helical" evidence="7">
    <location>
        <begin position="529"/>
        <end position="554"/>
    </location>
</feature>